<keyword evidence="2" id="KW-0813">Transport</keyword>
<keyword evidence="3" id="KW-0547">Nucleotide-binding</keyword>
<evidence type="ECO:0000313" key="7">
    <source>
        <dbReference type="Proteomes" id="UP000229740"/>
    </source>
</evidence>
<comment type="caution">
    <text evidence="6">The sequence shown here is derived from an EMBL/GenBank/DDBJ whole genome shotgun (WGS) entry which is preliminary data.</text>
</comment>
<dbReference type="InterPro" id="IPR050319">
    <property type="entry name" value="ABC_transp_ATP-bind"/>
</dbReference>
<dbReference type="Pfam" id="PF00005">
    <property type="entry name" value="ABC_tran"/>
    <property type="match status" value="1"/>
</dbReference>
<keyword evidence="4 6" id="KW-0067">ATP-binding</keyword>
<dbReference type="EMBL" id="PDPS01000025">
    <property type="protein sequence ID" value="PID57719.1"/>
    <property type="molecule type" value="Genomic_DNA"/>
</dbReference>
<evidence type="ECO:0000256" key="4">
    <source>
        <dbReference type="ARBA" id="ARBA00022840"/>
    </source>
</evidence>
<proteinExistence type="inferred from homology"/>
<dbReference type="PANTHER" id="PTHR43776">
    <property type="entry name" value="TRANSPORT ATP-BINDING PROTEIN"/>
    <property type="match status" value="1"/>
</dbReference>
<dbReference type="InterPro" id="IPR003439">
    <property type="entry name" value="ABC_transporter-like_ATP-bd"/>
</dbReference>
<dbReference type="GO" id="GO:0005524">
    <property type="term" value="F:ATP binding"/>
    <property type="evidence" value="ECO:0007669"/>
    <property type="project" value="UniProtKB-KW"/>
</dbReference>
<dbReference type="PROSITE" id="PS50893">
    <property type="entry name" value="ABC_TRANSPORTER_2"/>
    <property type="match status" value="1"/>
</dbReference>
<dbReference type="PROSITE" id="PS00211">
    <property type="entry name" value="ABC_TRANSPORTER_1"/>
    <property type="match status" value="1"/>
</dbReference>
<dbReference type="SMART" id="SM00382">
    <property type="entry name" value="AAA"/>
    <property type="match status" value="1"/>
</dbReference>
<dbReference type="SUPFAM" id="SSF52540">
    <property type="entry name" value="P-loop containing nucleoside triphosphate hydrolases"/>
    <property type="match status" value="1"/>
</dbReference>
<comment type="similarity">
    <text evidence="1">Belongs to the ABC transporter superfamily.</text>
</comment>
<dbReference type="InterPro" id="IPR017871">
    <property type="entry name" value="ABC_transporter-like_CS"/>
</dbReference>
<dbReference type="GO" id="GO:0055085">
    <property type="term" value="P:transmembrane transport"/>
    <property type="evidence" value="ECO:0007669"/>
    <property type="project" value="UniProtKB-ARBA"/>
</dbReference>
<protein>
    <submittedName>
        <fullName evidence="6">ABC transporter ATP-binding protein</fullName>
    </submittedName>
</protein>
<evidence type="ECO:0000259" key="5">
    <source>
        <dbReference type="PROSITE" id="PS50893"/>
    </source>
</evidence>
<dbReference type="InterPro" id="IPR003593">
    <property type="entry name" value="AAA+_ATPase"/>
</dbReference>
<evidence type="ECO:0000313" key="6">
    <source>
        <dbReference type="EMBL" id="PID57719.1"/>
    </source>
</evidence>
<name>A0A2G6E6L5_9BACT</name>
<dbReference type="InterPro" id="IPR027417">
    <property type="entry name" value="P-loop_NTPase"/>
</dbReference>
<dbReference type="GO" id="GO:0016887">
    <property type="term" value="F:ATP hydrolysis activity"/>
    <property type="evidence" value="ECO:0007669"/>
    <property type="project" value="InterPro"/>
</dbReference>
<dbReference type="Gene3D" id="3.40.50.300">
    <property type="entry name" value="P-loop containing nucleotide triphosphate hydrolases"/>
    <property type="match status" value="1"/>
</dbReference>
<organism evidence="6 7">
    <name type="scientific">candidate division KSB3 bacterium</name>
    <dbReference type="NCBI Taxonomy" id="2044937"/>
    <lineage>
        <taxon>Bacteria</taxon>
        <taxon>candidate division KSB3</taxon>
    </lineage>
</organism>
<dbReference type="PANTHER" id="PTHR43776:SF7">
    <property type="entry name" value="D,D-DIPEPTIDE TRANSPORT ATP-BINDING PROTEIN DDPF-RELATED"/>
    <property type="match status" value="1"/>
</dbReference>
<sequence>MLEVKNVSFRYHRSQPWILHNVDVTIRPGEIVGLQGHSGRGKTTLARILSGYLTPSAGSVLLDEQPLPCKGFMPVQLLFQHPEQAVNPRWTAQKILTEGHRPPAELLEMLSIDSSWLDRFPHELSGGELQRLAVARALGPQTRYIIADEMTSMLDANTQAQLWQALLEYVRSRRIGILTIAHDRALLERLVHRIAPIFDAA</sequence>
<evidence type="ECO:0000256" key="2">
    <source>
        <dbReference type="ARBA" id="ARBA00022448"/>
    </source>
</evidence>
<evidence type="ECO:0000256" key="3">
    <source>
        <dbReference type="ARBA" id="ARBA00022741"/>
    </source>
</evidence>
<gene>
    <name evidence="6" type="ORF">CSB45_05665</name>
</gene>
<accession>A0A2G6E6L5</accession>
<dbReference type="Proteomes" id="UP000229740">
    <property type="component" value="Unassembled WGS sequence"/>
</dbReference>
<evidence type="ECO:0000256" key="1">
    <source>
        <dbReference type="ARBA" id="ARBA00005417"/>
    </source>
</evidence>
<feature type="domain" description="ABC transporter" evidence="5">
    <location>
        <begin position="2"/>
        <end position="201"/>
    </location>
</feature>
<dbReference type="AlphaFoldDB" id="A0A2G6E6L5"/>
<reference evidence="6 7" key="1">
    <citation type="submission" date="2017-10" db="EMBL/GenBank/DDBJ databases">
        <title>Novel microbial diversity and functional potential in the marine mammal oral microbiome.</title>
        <authorList>
            <person name="Dudek N.K."/>
            <person name="Sun C.L."/>
            <person name="Burstein D."/>
            <person name="Kantor R.S."/>
            <person name="Aliaga Goltsman D.S."/>
            <person name="Bik E.M."/>
            <person name="Thomas B.C."/>
            <person name="Banfield J.F."/>
            <person name="Relman D.A."/>
        </authorList>
    </citation>
    <scope>NUCLEOTIDE SEQUENCE [LARGE SCALE GENOMIC DNA]</scope>
    <source>
        <strain evidence="6">DOLZORAL124_49_17</strain>
    </source>
</reference>